<name>A0A974D7N5_XENLA</name>
<evidence type="ECO:0000313" key="1">
    <source>
        <dbReference type="EMBL" id="OCT85841.1"/>
    </source>
</evidence>
<dbReference type="EMBL" id="CM004472">
    <property type="protein sequence ID" value="OCT85841.1"/>
    <property type="molecule type" value="Genomic_DNA"/>
</dbReference>
<evidence type="ECO:0000313" key="2">
    <source>
        <dbReference type="Proteomes" id="UP000694892"/>
    </source>
</evidence>
<gene>
    <name evidence="1" type="ORF">XELAEV_18024010mg</name>
</gene>
<dbReference type="Proteomes" id="UP000694892">
    <property type="component" value="Chromosome 4L"/>
</dbReference>
<protein>
    <submittedName>
        <fullName evidence="1">Uncharacterized protein</fullName>
    </submittedName>
</protein>
<organism evidence="1 2">
    <name type="scientific">Xenopus laevis</name>
    <name type="common">African clawed frog</name>
    <dbReference type="NCBI Taxonomy" id="8355"/>
    <lineage>
        <taxon>Eukaryota</taxon>
        <taxon>Metazoa</taxon>
        <taxon>Chordata</taxon>
        <taxon>Craniata</taxon>
        <taxon>Vertebrata</taxon>
        <taxon>Euteleostomi</taxon>
        <taxon>Amphibia</taxon>
        <taxon>Batrachia</taxon>
        <taxon>Anura</taxon>
        <taxon>Pipoidea</taxon>
        <taxon>Pipidae</taxon>
        <taxon>Xenopodinae</taxon>
        <taxon>Xenopus</taxon>
        <taxon>Xenopus</taxon>
    </lineage>
</organism>
<dbReference type="AlphaFoldDB" id="A0A974D7N5"/>
<sequence>MVAGIGEDCCPCDGNHCDSWAKWESNFSIAMELLNHNRIAWAKWMGRLLGGQRKRQRNITIDAIQCSNKITYILLLN</sequence>
<reference evidence="2" key="1">
    <citation type="journal article" date="2016" name="Nature">
        <title>Genome evolution in the allotetraploid frog Xenopus laevis.</title>
        <authorList>
            <person name="Session A.M."/>
            <person name="Uno Y."/>
            <person name="Kwon T."/>
            <person name="Chapman J.A."/>
            <person name="Toyoda A."/>
            <person name="Takahashi S."/>
            <person name="Fukui A."/>
            <person name="Hikosaka A."/>
            <person name="Suzuki A."/>
            <person name="Kondo M."/>
            <person name="van Heeringen S.J."/>
            <person name="Quigley I."/>
            <person name="Heinz S."/>
            <person name="Ogino H."/>
            <person name="Ochi H."/>
            <person name="Hellsten U."/>
            <person name="Lyons J.B."/>
            <person name="Simakov O."/>
            <person name="Putnam N."/>
            <person name="Stites J."/>
            <person name="Kuroki Y."/>
            <person name="Tanaka T."/>
            <person name="Michiue T."/>
            <person name="Watanabe M."/>
            <person name="Bogdanovic O."/>
            <person name="Lister R."/>
            <person name="Georgiou G."/>
            <person name="Paranjpe S.S."/>
            <person name="van Kruijsbergen I."/>
            <person name="Shu S."/>
            <person name="Carlson J."/>
            <person name="Kinoshita T."/>
            <person name="Ohta Y."/>
            <person name="Mawaribuchi S."/>
            <person name="Jenkins J."/>
            <person name="Grimwood J."/>
            <person name="Schmutz J."/>
            <person name="Mitros T."/>
            <person name="Mozaffari S.V."/>
            <person name="Suzuki Y."/>
            <person name="Haramoto Y."/>
            <person name="Yamamoto T.S."/>
            <person name="Takagi C."/>
            <person name="Heald R."/>
            <person name="Miller K."/>
            <person name="Haudenschild C."/>
            <person name="Kitzman J."/>
            <person name="Nakayama T."/>
            <person name="Izutsu Y."/>
            <person name="Robert J."/>
            <person name="Fortriede J."/>
            <person name="Burns K."/>
            <person name="Lotay V."/>
            <person name="Karimi K."/>
            <person name="Yasuoka Y."/>
            <person name="Dichmann D.S."/>
            <person name="Flajnik M.F."/>
            <person name="Houston D.W."/>
            <person name="Shendure J."/>
            <person name="DuPasquier L."/>
            <person name="Vize P.D."/>
            <person name="Zorn A.M."/>
            <person name="Ito M."/>
            <person name="Marcotte E.M."/>
            <person name="Wallingford J.B."/>
            <person name="Ito Y."/>
            <person name="Asashima M."/>
            <person name="Ueno N."/>
            <person name="Matsuda Y."/>
            <person name="Veenstra G.J."/>
            <person name="Fujiyama A."/>
            <person name="Harland R.M."/>
            <person name="Taira M."/>
            <person name="Rokhsar D.S."/>
        </authorList>
    </citation>
    <scope>NUCLEOTIDE SEQUENCE [LARGE SCALE GENOMIC DNA]</scope>
    <source>
        <strain evidence="2">J</strain>
    </source>
</reference>
<accession>A0A974D7N5</accession>
<proteinExistence type="predicted"/>